<dbReference type="Proteomes" id="UP001240171">
    <property type="component" value="Unassembled WGS sequence"/>
</dbReference>
<gene>
    <name evidence="3" type="ORF">Q5741_07560</name>
</gene>
<dbReference type="EMBL" id="JAUQTB010000003">
    <property type="protein sequence ID" value="MDO7906273.1"/>
    <property type="molecule type" value="Genomic_DNA"/>
</dbReference>
<feature type="domain" description="SLH" evidence="2">
    <location>
        <begin position="489"/>
        <end position="547"/>
    </location>
</feature>
<sequence length="676" mass="73798">MRIRSTAAGLLALTLAMGTPAAVFAQEKPLQTAVSGNHVVSPSDTAAFLDAFFAREEIKKEGAATTVSVVQNGRVIAEKGYGSIDKTSGKPVDPAQTPFRVGSISKVFTVMGIMQLADEGKLKLDDNIEKYLDGYKLKNPFGTPVTVEMLLTHTTGFEVRDPTADNILYNPSQKQLSLKEHLFKVMPPVVREPGTSYMYDNFASELAGYIVEKVSGEPFNDYMSKHVFEPLGMTSSTFDPSGELGQRLPVAYGPDGKEQPEYRVSPTVLPEGSMLTTSSDMTKFMNAFLNGGRAADGKQILSQSSLQAMQTYHVSIHPDVPDMTYGLEAPMPLSAANGRNVIAKGGSIPGFQSYMFLLPEAKTALFVSSTSVSGLNEKLYEAFMDYYYPGKPNFGTANYPSQSQAALHKFEGIYRDLRIGSMLTGIRANADGTLTLGDQTGIQHVLKQTGDLLFVDEQGNPAAFKADEEGQIQYIKYSNPGSYAAKAEQARGFADVPADHPYGQYIYGLQSLGVITGTPEQKFGTEEEVTREQFIHALMHQFQFPPSRNQSVFKDTAESPYEAEIQGAVDLGLLSGMGNGRFEPNRSIKREEAAVIVRNLLTLSGIPVNESRTMLAGDTSPWAEAAVRTLIDLQIHGREVTLNEGVYDYGSRRALNRQELAAIQYLLMLPEKPLLP</sequence>
<dbReference type="InterPro" id="IPR050491">
    <property type="entry name" value="AmpC-like"/>
</dbReference>
<evidence type="ECO:0000313" key="3">
    <source>
        <dbReference type="EMBL" id="MDO7906273.1"/>
    </source>
</evidence>
<feature type="chain" id="PRO_5046509636" evidence="1">
    <location>
        <begin position="26"/>
        <end position="676"/>
    </location>
</feature>
<feature type="domain" description="SLH" evidence="2">
    <location>
        <begin position="548"/>
        <end position="611"/>
    </location>
</feature>
<dbReference type="Gene3D" id="3.40.710.10">
    <property type="entry name" value="DD-peptidase/beta-lactamase superfamily"/>
    <property type="match status" value="1"/>
</dbReference>
<dbReference type="Pfam" id="PF00395">
    <property type="entry name" value="SLH"/>
    <property type="match status" value="2"/>
</dbReference>
<reference evidence="3 4" key="1">
    <citation type="submission" date="2023-07" db="EMBL/GenBank/DDBJ databases">
        <title>Paenibacillus sp. JX-17 nov. isolated from soil.</title>
        <authorList>
            <person name="Wan Y."/>
            <person name="Liu B."/>
        </authorList>
    </citation>
    <scope>NUCLEOTIDE SEQUENCE [LARGE SCALE GENOMIC DNA]</scope>
    <source>
        <strain evidence="3 4">JX-17</strain>
    </source>
</reference>
<dbReference type="SUPFAM" id="SSF56601">
    <property type="entry name" value="beta-lactamase/transpeptidase-like"/>
    <property type="match status" value="1"/>
</dbReference>
<evidence type="ECO:0000313" key="4">
    <source>
        <dbReference type="Proteomes" id="UP001240171"/>
    </source>
</evidence>
<dbReference type="PANTHER" id="PTHR46825:SF9">
    <property type="entry name" value="BETA-LACTAMASE-RELATED DOMAIN-CONTAINING PROTEIN"/>
    <property type="match status" value="1"/>
</dbReference>
<dbReference type="InterPro" id="IPR001466">
    <property type="entry name" value="Beta-lactam-related"/>
</dbReference>
<protein>
    <submittedName>
        <fullName evidence="3">Serine hydrolase</fullName>
    </submittedName>
</protein>
<organism evidence="3 4">
    <name type="scientific">Paenibacillus lacisoli</name>
    <dbReference type="NCBI Taxonomy" id="3064525"/>
    <lineage>
        <taxon>Bacteria</taxon>
        <taxon>Bacillati</taxon>
        <taxon>Bacillota</taxon>
        <taxon>Bacilli</taxon>
        <taxon>Bacillales</taxon>
        <taxon>Paenibacillaceae</taxon>
        <taxon>Paenibacillus</taxon>
    </lineage>
</organism>
<feature type="signal peptide" evidence="1">
    <location>
        <begin position="1"/>
        <end position="25"/>
    </location>
</feature>
<evidence type="ECO:0000259" key="2">
    <source>
        <dbReference type="PROSITE" id="PS51272"/>
    </source>
</evidence>
<dbReference type="InterPro" id="IPR001119">
    <property type="entry name" value="SLH_dom"/>
</dbReference>
<dbReference type="Pfam" id="PF00144">
    <property type="entry name" value="Beta-lactamase"/>
    <property type="match status" value="1"/>
</dbReference>
<proteinExistence type="predicted"/>
<dbReference type="InterPro" id="IPR012338">
    <property type="entry name" value="Beta-lactam/transpept-like"/>
</dbReference>
<dbReference type="PANTHER" id="PTHR46825">
    <property type="entry name" value="D-ALANYL-D-ALANINE-CARBOXYPEPTIDASE/ENDOPEPTIDASE AMPH"/>
    <property type="match status" value="1"/>
</dbReference>
<keyword evidence="4" id="KW-1185">Reference proteome</keyword>
<evidence type="ECO:0000256" key="1">
    <source>
        <dbReference type="SAM" id="SignalP"/>
    </source>
</evidence>
<keyword evidence="1" id="KW-0732">Signal</keyword>
<accession>A0ABT9CAI9</accession>
<name>A0ABT9CAI9_9BACL</name>
<comment type="caution">
    <text evidence="3">The sequence shown here is derived from an EMBL/GenBank/DDBJ whole genome shotgun (WGS) entry which is preliminary data.</text>
</comment>
<dbReference type="GO" id="GO:0016787">
    <property type="term" value="F:hydrolase activity"/>
    <property type="evidence" value="ECO:0007669"/>
    <property type="project" value="UniProtKB-KW"/>
</dbReference>
<dbReference type="PROSITE" id="PS51272">
    <property type="entry name" value="SLH"/>
    <property type="match status" value="2"/>
</dbReference>
<keyword evidence="3" id="KW-0378">Hydrolase</keyword>
<dbReference type="RefSeq" id="WP_305023474.1">
    <property type="nucleotide sequence ID" value="NZ_JAUQTB010000003.1"/>
</dbReference>